<proteinExistence type="predicted"/>
<keyword evidence="1" id="KW-0472">Membrane</keyword>
<gene>
    <name evidence="2" type="ORF">METZ01_LOCUS177643</name>
</gene>
<organism evidence="2">
    <name type="scientific">marine metagenome</name>
    <dbReference type="NCBI Taxonomy" id="408172"/>
    <lineage>
        <taxon>unclassified sequences</taxon>
        <taxon>metagenomes</taxon>
        <taxon>ecological metagenomes</taxon>
    </lineage>
</organism>
<protein>
    <submittedName>
        <fullName evidence="2">Uncharacterized protein</fullName>
    </submittedName>
</protein>
<name>A0A382CG22_9ZZZZ</name>
<accession>A0A382CG22</accession>
<keyword evidence="1" id="KW-1133">Transmembrane helix</keyword>
<evidence type="ECO:0000313" key="2">
    <source>
        <dbReference type="EMBL" id="SVB24789.1"/>
    </source>
</evidence>
<reference evidence="2" key="1">
    <citation type="submission" date="2018-05" db="EMBL/GenBank/DDBJ databases">
        <authorList>
            <person name="Lanie J.A."/>
            <person name="Ng W.-L."/>
            <person name="Kazmierczak K.M."/>
            <person name="Andrzejewski T.M."/>
            <person name="Davidsen T.M."/>
            <person name="Wayne K.J."/>
            <person name="Tettelin H."/>
            <person name="Glass J.I."/>
            <person name="Rusch D."/>
            <person name="Podicherti R."/>
            <person name="Tsui H.-C.T."/>
            <person name="Winkler M.E."/>
        </authorList>
    </citation>
    <scope>NUCLEOTIDE SEQUENCE</scope>
</reference>
<sequence length="41" mass="4931">MKRILNFRAFWICMALVLCFFVARIVIITSDISDFISDFWK</sequence>
<dbReference type="AlphaFoldDB" id="A0A382CG22"/>
<evidence type="ECO:0000256" key="1">
    <source>
        <dbReference type="SAM" id="Phobius"/>
    </source>
</evidence>
<feature type="transmembrane region" description="Helical" evidence="1">
    <location>
        <begin position="7"/>
        <end position="27"/>
    </location>
</feature>
<dbReference type="EMBL" id="UINC01034245">
    <property type="protein sequence ID" value="SVB24789.1"/>
    <property type="molecule type" value="Genomic_DNA"/>
</dbReference>
<keyword evidence="1" id="KW-0812">Transmembrane</keyword>